<accession>A0A1M7DTZ3</accession>
<dbReference type="SUPFAM" id="SSF56003">
    <property type="entry name" value="Molybdenum cofactor-binding domain"/>
    <property type="match status" value="1"/>
</dbReference>
<dbReference type="GO" id="GO:0016491">
    <property type="term" value="F:oxidoreductase activity"/>
    <property type="evidence" value="ECO:0007669"/>
    <property type="project" value="InterPro"/>
</dbReference>
<feature type="domain" description="Aldehyde oxidase/xanthine dehydrogenase a/b hammerhead" evidence="1">
    <location>
        <begin position="32"/>
        <end position="137"/>
    </location>
</feature>
<dbReference type="Gene3D" id="3.90.1170.50">
    <property type="entry name" value="Aldehyde oxidase/xanthine dehydrogenase, a/b hammerhead"/>
    <property type="match status" value="1"/>
</dbReference>
<evidence type="ECO:0000313" key="3">
    <source>
        <dbReference type="Proteomes" id="UP000189935"/>
    </source>
</evidence>
<dbReference type="PANTHER" id="PTHR11908:SF123">
    <property type="entry name" value="ALDEHYDE OXIDOREDUCTASE MOLYBDENUM-BINDING SUBUNIT PAOC"/>
    <property type="match status" value="1"/>
</dbReference>
<dbReference type="RefSeq" id="WP_079544010.1">
    <property type="nucleotide sequence ID" value="NZ_LT670844.1"/>
</dbReference>
<dbReference type="InterPro" id="IPR016208">
    <property type="entry name" value="Ald_Oxase/xanthine_DH-like"/>
</dbReference>
<dbReference type="PANTHER" id="PTHR11908">
    <property type="entry name" value="XANTHINE DEHYDROGENASE"/>
    <property type="match status" value="1"/>
</dbReference>
<dbReference type="Pfam" id="PF02738">
    <property type="entry name" value="MoCoBD_1"/>
    <property type="match status" value="1"/>
</dbReference>
<dbReference type="AlphaFoldDB" id="A0A1M7DTZ3"/>
<dbReference type="Gene3D" id="3.30.365.10">
    <property type="entry name" value="Aldehyde oxidase/xanthine dehydrogenase, molybdopterin binding domain"/>
    <property type="match status" value="4"/>
</dbReference>
<name>A0A1M7DTZ3_9BRAD</name>
<dbReference type="Pfam" id="PF20256">
    <property type="entry name" value="MoCoBD_2"/>
    <property type="match status" value="1"/>
</dbReference>
<sequence>MEMNSPVGSNALDTEGVVGKPLDRVDGPLKVTGGARYAYEVQQQNALYGFVVEASIGKGTIRSLDTRAAENTPGVVLVLTHRNAPTQGTGNHREAHPVLTGPQVTYYGQPVAFVVAESFEQARAAAYLVDVKYDRSSGKYALRQNLDQARVPHPDDAPAADSAVGDFAGAFAGAPVQVDVTYTTPLQSHAMMEPHATLAMWDGDRLILHTANQMLNQGQKVIATTLKIPVENIRLISPFIGGGFGGKLWVNADAILAAIASRQLKQPVKTALTRQQIFHVTTHRSDTIQRVRLGTDRDGRMLAIGHDVFSGNLPSEQTYEGAALQTRTLYAGANRLTRHRLAPLDIPVASSMRAPGESVGLMALECAMDELAEKLNLDPIELRLRNEPSEDPEQHIPYSSRHLVACMQEGARLFGWDKRNAKPGQVRDGRWLVGMGMAAATRGNPLRPSSASVRLNPDGTATVQMAMTDIGTGTYTILAQITAEMLGLPTDRVRVELGDTNFPEAAGSGGSWGAGSSGSALFEACESLREKLAQQAGMDVKTARFADGRIASGERSIKLTDLVDTGIEADGEIGPGRNNKEFSQQSYGAHFAEVGVDADTGELRLRRMLGVFTAGRVLNAKTARSQAIGGMVFGVGAALHEAMTLDPRFGYFVNRDLAEYLVPVHADIPAIDAIFLPELDQQSNPLKSKGIGELGICGAGASLANAIYNACGARVRDFPVTLDKLLSSLPIQT</sequence>
<evidence type="ECO:0000313" key="2">
    <source>
        <dbReference type="EMBL" id="SHL82965.1"/>
    </source>
</evidence>
<dbReference type="OrthoDB" id="8428274at2"/>
<dbReference type="InterPro" id="IPR037165">
    <property type="entry name" value="AldOxase/xan_DH_Mopterin-bd_sf"/>
</dbReference>
<gene>
    <name evidence="2" type="ORF">SAMN05444159_6931</name>
</gene>
<proteinExistence type="predicted"/>
<dbReference type="InterPro" id="IPR008274">
    <property type="entry name" value="AldOxase/xan_DH_MoCoBD1"/>
</dbReference>
<dbReference type="SUPFAM" id="SSF54665">
    <property type="entry name" value="CO dehydrogenase molybdoprotein N-domain-like"/>
    <property type="match status" value="1"/>
</dbReference>
<dbReference type="InterPro" id="IPR036856">
    <property type="entry name" value="Ald_Oxase/Xan_DH_a/b_sf"/>
</dbReference>
<dbReference type="EMBL" id="LT670844">
    <property type="protein sequence ID" value="SHL82965.1"/>
    <property type="molecule type" value="Genomic_DNA"/>
</dbReference>
<dbReference type="Proteomes" id="UP000189935">
    <property type="component" value="Chromosome I"/>
</dbReference>
<reference evidence="2 3" key="1">
    <citation type="submission" date="2016-11" db="EMBL/GenBank/DDBJ databases">
        <authorList>
            <person name="Jaros S."/>
            <person name="Januszkiewicz K."/>
            <person name="Wedrychowicz H."/>
        </authorList>
    </citation>
    <scope>NUCLEOTIDE SEQUENCE [LARGE SCALE GENOMIC DNA]</scope>
    <source>
        <strain evidence="2 3">GAS499</strain>
    </source>
</reference>
<evidence type="ECO:0000259" key="1">
    <source>
        <dbReference type="SMART" id="SM01008"/>
    </source>
</evidence>
<dbReference type="Pfam" id="PF01315">
    <property type="entry name" value="Ald_Xan_dh_C"/>
    <property type="match status" value="1"/>
</dbReference>
<protein>
    <submittedName>
        <fullName evidence="2">Xanthine dehydrogenase YagR molybdenum-binding subunit</fullName>
    </submittedName>
</protein>
<organism evidence="2 3">
    <name type="scientific">Bradyrhizobium lablabi</name>
    <dbReference type="NCBI Taxonomy" id="722472"/>
    <lineage>
        <taxon>Bacteria</taxon>
        <taxon>Pseudomonadati</taxon>
        <taxon>Pseudomonadota</taxon>
        <taxon>Alphaproteobacteria</taxon>
        <taxon>Hyphomicrobiales</taxon>
        <taxon>Nitrobacteraceae</taxon>
        <taxon>Bradyrhizobium</taxon>
    </lineage>
</organism>
<dbReference type="GO" id="GO:0005506">
    <property type="term" value="F:iron ion binding"/>
    <property type="evidence" value="ECO:0007669"/>
    <property type="project" value="InterPro"/>
</dbReference>
<dbReference type="SMART" id="SM01008">
    <property type="entry name" value="Ald_Xan_dh_C"/>
    <property type="match status" value="1"/>
</dbReference>
<dbReference type="InterPro" id="IPR000674">
    <property type="entry name" value="Ald_Oxase/Xan_DH_a/b"/>
</dbReference>
<dbReference type="InterPro" id="IPR046867">
    <property type="entry name" value="AldOxase/xan_DH_MoCoBD2"/>
</dbReference>